<evidence type="ECO:0000256" key="4">
    <source>
        <dbReference type="ARBA" id="ARBA00022989"/>
    </source>
</evidence>
<name>A0A0N7LYE2_9RHOB</name>
<dbReference type="InterPro" id="IPR038078">
    <property type="entry name" value="PhoU-like_sf"/>
</dbReference>
<dbReference type="EMBL" id="CYSB01000010">
    <property type="protein sequence ID" value="CUH64160.1"/>
    <property type="molecule type" value="Genomic_DNA"/>
</dbReference>
<dbReference type="OrthoDB" id="5778511at2"/>
<dbReference type="AlphaFoldDB" id="A0A0N7LYE2"/>
<evidence type="ECO:0000256" key="1">
    <source>
        <dbReference type="ARBA" id="ARBA00004651"/>
    </source>
</evidence>
<dbReference type="Gene3D" id="1.20.58.220">
    <property type="entry name" value="Phosphate transport system protein phou homolog 2, domain 2"/>
    <property type="match status" value="1"/>
</dbReference>
<feature type="transmembrane region" description="Helical" evidence="6">
    <location>
        <begin position="161"/>
        <end position="186"/>
    </location>
</feature>
<dbReference type="Proteomes" id="UP000051086">
    <property type="component" value="Unassembled WGS sequence"/>
</dbReference>
<accession>A0A0N7LYE2</accession>
<comment type="subcellular location">
    <subcellularLocation>
        <location evidence="1">Cell membrane</location>
        <topology evidence="1">Multi-pass membrane protein</topology>
    </subcellularLocation>
</comment>
<dbReference type="GO" id="GO:0044341">
    <property type="term" value="P:sodium-dependent phosphate transport"/>
    <property type="evidence" value="ECO:0007669"/>
    <property type="project" value="InterPro"/>
</dbReference>
<feature type="transmembrane region" description="Helical" evidence="6">
    <location>
        <begin position="66"/>
        <end position="91"/>
    </location>
</feature>
<feature type="transmembrane region" description="Helical" evidence="6">
    <location>
        <begin position="6"/>
        <end position="24"/>
    </location>
</feature>
<evidence type="ECO:0000256" key="5">
    <source>
        <dbReference type="ARBA" id="ARBA00023136"/>
    </source>
</evidence>
<proteinExistence type="predicted"/>
<evidence type="ECO:0000313" key="7">
    <source>
        <dbReference type="EMBL" id="CUH64160.1"/>
    </source>
</evidence>
<dbReference type="RefSeq" id="WP_058245580.1">
    <property type="nucleotide sequence ID" value="NZ_CYSB01000010.1"/>
</dbReference>
<keyword evidence="5 6" id="KW-0472">Membrane</keyword>
<keyword evidence="2" id="KW-1003">Cell membrane</keyword>
<dbReference type="Proteomes" id="UP000051887">
    <property type="component" value="Unassembled WGS sequence"/>
</dbReference>
<dbReference type="GO" id="GO:0005886">
    <property type="term" value="C:plasma membrane"/>
    <property type="evidence" value="ECO:0007669"/>
    <property type="project" value="UniProtKB-SubCell"/>
</dbReference>
<feature type="transmembrane region" description="Helical" evidence="6">
    <location>
        <begin position="193"/>
        <end position="225"/>
    </location>
</feature>
<keyword evidence="3 6" id="KW-0812">Transmembrane</keyword>
<dbReference type="Pfam" id="PF02690">
    <property type="entry name" value="Na_Pi_cotrans"/>
    <property type="match status" value="2"/>
</dbReference>
<evidence type="ECO:0000313" key="10">
    <source>
        <dbReference type="Proteomes" id="UP000051887"/>
    </source>
</evidence>
<keyword evidence="4 6" id="KW-1133">Transmembrane helix</keyword>
<sequence length="569" mass="61852">MLILSFVVQLMGATMLLLYAVRMVRTGIERAFGPSFRRVVTANTNPLRAASTGLVMAIILQSSAAVALLVAGFAGTGALGFAAGLSVVLGADLGSALLIQVLSFELEWLVPVLLALGGGFFIKSDQRRLKQAGRIILGIAFILISLRFLRETMDPIRDSAFLPSIASFLANDFVTAFVIGALLAWFMHSSVAVILMCVTLVDIGAIPVIAGVSLVLGANLGSALIPIWLTRSLSPTARRVPFANFLLRGTGAILMLVLVNRLPALSFLGTAQAAQTLINMHVAFNCLLLLALPFTRFLEPPLLRFLPDVPDEDADRPPEFVSVLDDAALSTPALALANLKREVLRMEQVLASMAAPVMDLMLRYDKQRAGTLIARDRFVNEALDEIRRYVAAMPQDEMSKADQKAARELTEYAIALETGGDLVAKVLLPLAKRRDAEGIVFSKSGKEELTQLHERLMSNIGLASNVLISDDIETARLLLEEKNEMTRAERSSRKKHLKRLASGSQKSFESSDIHLEVLRAIREVNSHVASVCYPILYRGGQLLDTRLIEALDVDMTDEDAPEKRVKAGG</sequence>
<dbReference type="EMBL" id="CYSC01000047">
    <property type="protein sequence ID" value="CUH74468.1"/>
    <property type="molecule type" value="Genomic_DNA"/>
</dbReference>
<evidence type="ECO:0000313" key="8">
    <source>
        <dbReference type="EMBL" id="CUH74468.1"/>
    </source>
</evidence>
<evidence type="ECO:0000256" key="3">
    <source>
        <dbReference type="ARBA" id="ARBA00022692"/>
    </source>
</evidence>
<dbReference type="GO" id="GO:0005436">
    <property type="term" value="F:sodium:phosphate symporter activity"/>
    <property type="evidence" value="ECO:0007669"/>
    <property type="project" value="InterPro"/>
</dbReference>
<feature type="transmembrane region" description="Helical" evidence="6">
    <location>
        <begin position="97"/>
        <end position="120"/>
    </location>
</feature>
<feature type="transmembrane region" description="Helical" evidence="6">
    <location>
        <begin position="132"/>
        <end position="149"/>
    </location>
</feature>
<dbReference type="InterPro" id="IPR003841">
    <property type="entry name" value="Na/Pi_transpt"/>
</dbReference>
<reference evidence="8 10" key="1">
    <citation type="submission" date="2015-09" db="EMBL/GenBank/DDBJ databases">
        <authorList>
            <consortium name="Swine Surveillance"/>
        </authorList>
    </citation>
    <scope>NUCLEOTIDE SEQUENCE [LARGE SCALE GENOMIC DNA]</scope>
    <source>
        <strain evidence="8 10">5120</strain>
    </source>
</reference>
<gene>
    <name evidence="7" type="ORF">TL5118_00768</name>
    <name evidence="8" type="ORF">TL5120_04289</name>
</gene>
<feature type="transmembrane region" description="Helical" evidence="6">
    <location>
        <begin position="276"/>
        <end position="294"/>
    </location>
</feature>
<organism evidence="8 10">
    <name type="scientific">Thalassovita autumnalis</name>
    <dbReference type="NCBI Taxonomy" id="2072972"/>
    <lineage>
        <taxon>Bacteria</taxon>
        <taxon>Pseudomonadati</taxon>
        <taxon>Pseudomonadota</taxon>
        <taxon>Alphaproteobacteria</taxon>
        <taxon>Rhodobacterales</taxon>
        <taxon>Roseobacteraceae</taxon>
        <taxon>Thalassovita</taxon>
    </lineage>
</organism>
<feature type="transmembrane region" description="Helical" evidence="6">
    <location>
        <begin position="245"/>
        <end position="264"/>
    </location>
</feature>
<keyword evidence="9" id="KW-1185">Reference proteome</keyword>
<dbReference type="SUPFAM" id="SSF109755">
    <property type="entry name" value="PhoU-like"/>
    <property type="match status" value="1"/>
</dbReference>
<reference evidence="7 9" key="2">
    <citation type="submission" date="2015-09" db="EMBL/GenBank/DDBJ databases">
        <authorList>
            <person name="Rodrigo-Torres L."/>
            <person name="Arahal D.R."/>
        </authorList>
    </citation>
    <scope>NUCLEOTIDE SEQUENCE [LARGE SCALE GENOMIC DNA]</scope>
    <source>
        <strain evidence="7 9">CECT 5118</strain>
    </source>
</reference>
<dbReference type="NCBIfam" id="NF037997">
    <property type="entry name" value="Na_Pi_symport"/>
    <property type="match status" value="1"/>
</dbReference>
<evidence type="ECO:0000256" key="6">
    <source>
        <dbReference type="SAM" id="Phobius"/>
    </source>
</evidence>
<dbReference type="PANTHER" id="PTHR10010:SF46">
    <property type="entry name" value="SODIUM-DEPENDENT PHOSPHATE TRANSPORT PROTEIN 2B"/>
    <property type="match status" value="1"/>
</dbReference>
<evidence type="ECO:0000256" key="2">
    <source>
        <dbReference type="ARBA" id="ARBA00022475"/>
    </source>
</evidence>
<dbReference type="PANTHER" id="PTHR10010">
    <property type="entry name" value="SOLUTE CARRIER FAMILY 34 SODIUM PHOSPHATE , MEMBER 2-RELATED"/>
    <property type="match status" value="1"/>
</dbReference>
<evidence type="ECO:0000313" key="9">
    <source>
        <dbReference type="Proteomes" id="UP000051086"/>
    </source>
</evidence>
<protein>
    <submittedName>
        <fullName evidence="8">Na/Pi-cotransporter II-related protein</fullName>
    </submittedName>
</protein>